<dbReference type="AlphaFoldDB" id="A0A9Q8P480"/>
<dbReference type="GeneID" id="71980427"/>
<feature type="compositionally biased region" description="Polar residues" evidence="2">
    <location>
        <begin position="453"/>
        <end position="463"/>
    </location>
</feature>
<dbReference type="RefSeq" id="XP_047756833.1">
    <property type="nucleotide sequence ID" value="XM_047899697.1"/>
</dbReference>
<dbReference type="GO" id="GO:0007039">
    <property type="term" value="P:protein catabolic process in the vacuole"/>
    <property type="evidence" value="ECO:0007669"/>
    <property type="project" value="TreeGrafter"/>
</dbReference>
<reference evidence="3" key="2">
    <citation type="journal article" date="2022" name="Microb. Genom.">
        <title>A chromosome-scale genome assembly of the tomato pathogen Cladosporium fulvum reveals a compartmentalized genome architecture and the presence of a dispensable chromosome.</title>
        <authorList>
            <person name="Zaccaron A.Z."/>
            <person name="Chen L.H."/>
            <person name="Samaras A."/>
            <person name="Stergiopoulos I."/>
        </authorList>
    </citation>
    <scope>NUCLEOTIDE SEQUENCE</scope>
    <source>
        <strain evidence="3">Race5_Kim</strain>
    </source>
</reference>
<dbReference type="GO" id="GO:0045721">
    <property type="term" value="P:negative regulation of gluconeogenesis"/>
    <property type="evidence" value="ECO:0007669"/>
    <property type="project" value="TreeGrafter"/>
</dbReference>
<feature type="region of interest" description="Disordered" evidence="2">
    <location>
        <begin position="74"/>
        <end position="106"/>
    </location>
</feature>
<accession>A0A9Q8P480</accession>
<feature type="region of interest" description="Disordered" evidence="2">
    <location>
        <begin position="208"/>
        <end position="244"/>
    </location>
</feature>
<dbReference type="InterPro" id="IPR018618">
    <property type="entry name" value="GID4/10-like"/>
</dbReference>
<name>A0A9Q8P480_PASFU</name>
<feature type="compositionally biased region" description="Low complexity" evidence="2">
    <location>
        <begin position="1"/>
        <end position="18"/>
    </location>
</feature>
<feature type="compositionally biased region" description="Low complexity" evidence="2">
    <location>
        <begin position="78"/>
        <end position="89"/>
    </location>
</feature>
<proteinExistence type="inferred from homology"/>
<protein>
    <recommendedName>
        <fullName evidence="5">Vacuolar import and degradation protein-domain-containing protein</fullName>
    </recommendedName>
</protein>
<feature type="compositionally biased region" description="Polar residues" evidence="2">
    <location>
        <begin position="147"/>
        <end position="163"/>
    </location>
</feature>
<dbReference type="GO" id="GO:0043161">
    <property type="term" value="P:proteasome-mediated ubiquitin-dependent protein catabolic process"/>
    <property type="evidence" value="ECO:0007669"/>
    <property type="project" value="TreeGrafter"/>
</dbReference>
<feature type="region of interest" description="Disordered" evidence="2">
    <location>
        <begin position="284"/>
        <end position="334"/>
    </location>
</feature>
<dbReference type="PANTHER" id="PTHR14534:SF3">
    <property type="entry name" value="GID COMPLEX SUBUNIT 4 HOMOLOG"/>
    <property type="match status" value="1"/>
</dbReference>
<dbReference type="KEGG" id="ffu:CLAFUR5_00549"/>
<feature type="compositionally biased region" description="Basic and acidic residues" evidence="2">
    <location>
        <begin position="233"/>
        <end position="244"/>
    </location>
</feature>
<feature type="compositionally biased region" description="Basic and acidic residues" evidence="2">
    <location>
        <begin position="284"/>
        <end position="295"/>
    </location>
</feature>
<dbReference type="GO" id="GO:0006623">
    <property type="term" value="P:protein targeting to vacuole"/>
    <property type="evidence" value="ECO:0007669"/>
    <property type="project" value="TreeGrafter"/>
</dbReference>
<dbReference type="PANTHER" id="PTHR14534">
    <property type="entry name" value="VACUOLAR IMPORT AND DEGRADATION PROTEIN 24"/>
    <property type="match status" value="1"/>
</dbReference>
<feature type="compositionally biased region" description="Polar residues" evidence="2">
    <location>
        <begin position="25"/>
        <end position="36"/>
    </location>
</feature>
<feature type="compositionally biased region" description="Low complexity" evidence="2">
    <location>
        <begin position="307"/>
        <end position="324"/>
    </location>
</feature>
<sequence>MPPATTPTVTSPSDATSPRSASGAMESSVQRPLTPLSYLSSPVSDLAATLHTSSQAADEADEANVSFLRDSLESLDQAAESTSASSSRHSLSRPERQQDNQTEHHRRLDAHIDTATAAVLQDTGDDISRRERLQRVLARLNRIHDPSGSSASAYGNRTPSPNRQRLYDWAPSQEETGQADDNELQQILAELRRSQPETHPDILRVLRQRQQDGPQQRDRSTNTTAAATNQHSDATDTRDRLRERRRRENEWVSLRSRAVLQRARQESSPSATERMLRYVMERERSGLSEEEERARGSAWLSPGAGGASSRASSSEQQRSGGASANRDSWPLPPAAGELRARTLQERAEVMQRRYMAENAAPRLPRISTPPVPATSSTPNTSSQFLENALKYLNRLRSCCRYEEALSAAMDHGLATKEFFADKHDDFVMDLEELEPLPASSWLQPGSVFEGHQHATSGNAGLLQSPSSSSSSHAVEQINPHYRNQGITSTGFDHPPGSTRVQPFDATRPWLSHQFTPPSLHPASALFTKPPEPSHDHWPVRVTIHSIDAEKMTLQGTMEAYDVPQHPASVSILNSAERPKAGKKHAPITTFLEGHIIDLTTHSFLTPSAKDTQRFGPHPTAPQNATPYTTLSDTISFPSANAHTAASNWRKLPPFNSLSSSEEMARLLLSKGRMDAIHQEYIFMRWKERCFVHGKEDSCTEAERQGDQDRGHGLTISGFYYVSMRRSDGSVEGLYFDPMSTPYQCLRLKGGGGERGWVEVELR</sequence>
<dbReference type="Proteomes" id="UP000756132">
    <property type="component" value="Chromosome 1"/>
</dbReference>
<dbReference type="Pfam" id="PF09783">
    <property type="entry name" value="Vac_ImportDeg"/>
    <property type="match status" value="1"/>
</dbReference>
<reference evidence="3" key="1">
    <citation type="submission" date="2021-12" db="EMBL/GenBank/DDBJ databases">
        <authorList>
            <person name="Zaccaron A."/>
            <person name="Stergiopoulos I."/>
        </authorList>
    </citation>
    <scope>NUCLEOTIDE SEQUENCE</scope>
    <source>
        <strain evidence="3">Race5_Kim</strain>
    </source>
</reference>
<evidence type="ECO:0000256" key="2">
    <source>
        <dbReference type="SAM" id="MobiDB-lite"/>
    </source>
</evidence>
<dbReference type="EMBL" id="CP090163">
    <property type="protein sequence ID" value="UJO12467.1"/>
    <property type="molecule type" value="Genomic_DNA"/>
</dbReference>
<dbReference type="GO" id="GO:0034657">
    <property type="term" value="C:GID complex"/>
    <property type="evidence" value="ECO:0007669"/>
    <property type="project" value="TreeGrafter"/>
</dbReference>
<dbReference type="OrthoDB" id="62at2759"/>
<gene>
    <name evidence="3" type="ORF">CLAFUR5_00549</name>
</gene>
<evidence type="ECO:0000313" key="4">
    <source>
        <dbReference type="Proteomes" id="UP000756132"/>
    </source>
</evidence>
<feature type="compositionally biased region" description="Basic and acidic residues" evidence="2">
    <location>
        <begin position="92"/>
        <end position="103"/>
    </location>
</feature>
<feature type="region of interest" description="Disordered" evidence="2">
    <location>
        <begin position="449"/>
        <end position="474"/>
    </location>
</feature>
<evidence type="ECO:0000313" key="3">
    <source>
        <dbReference type="EMBL" id="UJO12467.1"/>
    </source>
</evidence>
<organism evidence="3 4">
    <name type="scientific">Passalora fulva</name>
    <name type="common">Tomato leaf mold</name>
    <name type="synonym">Cladosporium fulvum</name>
    <dbReference type="NCBI Taxonomy" id="5499"/>
    <lineage>
        <taxon>Eukaryota</taxon>
        <taxon>Fungi</taxon>
        <taxon>Dikarya</taxon>
        <taxon>Ascomycota</taxon>
        <taxon>Pezizomycotina</taxon>
        <taxon>Dothideomycetes</taxon>
        <taxon>Dothideomycetidae</taxon>
        <taxon>Mycosphaerellales</taxon>
        <taxon>Mycosphaerellaceae</taxon>
        <taxon>Fulvia</taxon>
    </lineage>
</organism>
<feature type="region of interest" description="Disordered" evidence="2">
    <location>
        <begin position="140"/>
        <end position="165"/>
    </location>
</feature>
<keyword evidence="4" id="KW-1185">Reference proteome</keyword>
<evidence type="ECO:0000256" key="1">
    <source>
        <dbReference type="ARBA" id="ARBA00061469"/>
    </source>
</evidence>
<dbReference type="GO" id="GO:0005773">
    <property type="term" value="C:vacuole"/>
    <property type="evidence" value="ECO:0007669"/>
    <property type="project" value="GOC"/>
</dbReference>
<comment type="similarity">
    <text evidence="1">Belongs to the GID4/VID24 family.</text>
</comment>
<feature type="region of interest" description="Disordered" evidence="2">
    <location>
        <begin position="1"/>
        <end position="36"/>
    </location>
</feature>
<feature type="compositionally biased region" description="Polar residues" evidence="2">
    <location>
        <begin position="221"/>
        <end position="232"/>
    </location>
</feature>
<evidence type="ECO:0008006" key="5">
    <source>
        <dbReference type="Google" id="ProtNLM"/>
    </source>
</evidence>